<keyword evidence="2" id="KW-1185">Reference proteome</keyword>
<name>A0A6L5R570_9MICO</name>
<dbReference type="AlphaFoldDB" id="A0A6L5R570"/>
<reference evidence="1 2" key="1">
    <citation type="submission" date="2019-11" db="EMBL/GenBank/DDBJ databases">
        <title>Agromyces kandeliae sp. nov., isolated from mangrove soil.</title>
        <authorList>
            <person name="Wang R."/>
        </authorList>
    </citation>
    <scope>NUCLEOTIDE SEQUENCE [LARGE SCALE GENOMIC DNA]</scope>
    <source>
        <strain evidence="1 2">Q22</strain>
    </source>
</reference>
<protein>
    <submittedName>
        <fullName evidence="1">Uncharacterized protein</fullName>
    </submittedName>
</protein>
<proteinExistence type="predicted"/>
<accession>A0A6L5R570</accession>
<dbReference type="RefSeq" id="WP_154346510.1">
    <property type="nucleotide sequence ID" value="NZ_WKJD01000016.1"/>
</dbReference>
<comment type="caution">
    <text evidence="1">The sequence shown here is derived from an EMBL/GenBank/DDBJ whole genome shotgun (WGS) entry which is preliminary data.</text>
</comment>
<evidence type="ECO:0000313" key="1">
    <source>
        <dbReference type="EMBL" id="MRX44247.1"/>
    </source>
</evidence>
<gene>
    <name evidence="1" type="ORF">GJR97_10970</name>
</gene>
<dbReference type="Proteomes" id="UP000476511">
    <property type="component" value="Unassembled WGS sequence"/>
</dbReference>
<organism evidence="1 2">
    <name type="scientific">Agromyces kandeliae</name>
    <dbReference type="NCBI Taxonomy" id="2666141"/>
    <lineage>
        <taxon>Bacteria</taxon>
        <taxon>Bacillati</taxon>
        <taxon>Actinomycetota</taxon>
        <taxon>Actinomycetes</taxon>
        <taxon>Micrococcales</taxon>
        <taxon>Microbacteriaceae</taxon>
        <taxon>Agromyces</taxon>
    </lineage>
</organism>
<dbReference type="EMBL" id="WKJD01000016">
    <property type="protein sequence ID" value="MRX44247.1"/>
    <property type="molecule type" value="Genomic_DNA"/>
</dbReference>
<evidence type="ECO:0000313" key="2">
    <source>
        <dbReference type="Proteomes" id="UP000476511"/>
    </source>
</evidence>
<sequence>MLTPPCVLNGDACWHRIASIPHRFITYGGPAAVSTFVENELAATSDFR</sequence>